<dbReference type="CDD" id="cd12152">
    <property type="entry name" value="F1-ATPase_delta"/>
    <property type="match status" value="1"/>
</dbReference>
<dbReference type="NCBIfam" id="NF001847">
    <property type="entry name" value="PRK00571.1-4"/>
    <property type="match status" value="1"/>
</dbReference>
<keyword evidence="7" id="KW-0139">CF(1)</keyword>
<keyword evidence="6" id="KW-0472">Membrane</keyword>
<dbReference type="HAMAP" id="MF_00530">
    <property type="entry name" value="ATP_synth_epsil_bac"/>
    <property type="match status" value="1"/>
</dbReference>
<evidence type="ECO:0000256" key="2">
    <source>
        <dbReference type="ARBA" id="ARBA00005712"/>
    </source>
</evidence>
<dbReference type="Gene3D" id="2.60.15.10">
    <property type="entry name" value="F0F1 ATP synthase delta/epsilon subunit, N-terminal"/>
    <property type="match status" value="1"/>
</dbReference>
<comment type="subcellular location">
    <subcellularLocation>
        <location evidence="1">Cell membrane</location>
        <topology evidence="1">Peripheral membrane protein</topology>
    </subcellularLocation>
</comment>
<evidence type="ECO:0000256" key="3">
    <source>
        <dbReference type="ARBA" id="ARBA00022448"/>
    </source>
</evidence>
<evidence type="ECO:0008006" key="13">
    <source>
        <dbReference type="Google" id="ProtNLM"/>
    </source>
</evidence>
<sequence>MANSIKVDIVSAEEEVWSGEGVMVFAPAEMGEIGIAPQHAPLLTRLKPGEVRVQLESGEEQFFYVSGGLLEVQGHVVTVLSDTALRAKDLDESAALEAQKRAEQALTDRASDLELAQAKAELIQAAAQLRAIQNLRSKGGRA</sequence>
<dbReference type="SUPFAM" id="SSF46604">
    <property type="entry name" value="Epsilon subunit of F1F0-ATP synthase C-terminal domain"/>
    <property type="match status" value="1"/>
</dbReference>
<evidence type="ECO:0000256" key="4">
    <source>
        <dbReference type="ARBA" id="ARBA00022475"/>
    </source>
</evidence>
<keyword evidence="9" id="KW-0175">Coiled coil</keyword>
<feature type="domain" description="ATP synthase epsilon subunit C-terminal" evidence="10">
    <location>
        <begin position="88"/>
        <end position="133"/>
    </location>
</feature>
<keyword evidence="3" id="KW-0813">Transport</keyword>
<dbReference type="EMBL" id="UINC01052848">
    <property type="protein sequence ID" value="SVB68656.1"/>
    <property type="molecule type" value="Genomic_DNA"/>
</dbReference>
<dbReference type="GO" id="GO:0046933">
    <property type="term" value="F:proton-transporting ATP synthase activity, rotational mechanism"/>
    <property type="evidence" value="ECO:0007669"/>
    <property type="project" value="InterPro"/>
</dbReference>
<comment type="similarity">
    <text evidence="2">Belongs to the ATPase epsilon chain family.</text>
</comment>
<dbReference type="NCBIfam" id="TIGR01216">
    <property type="entry name" value="ATP_synt_epsi"/>
    <property type="match status" value="1"/>
</dbReference>
<dbReference type="Gene3D" id="1.20.5.440">
    <property type="entry name" value="ATP synthase delta/epsilon subunit, C-terminal domain"/>
    <property type="match status" value="1"/>
</dbReference>
<dbReference type="NCBIfam" id="NF009977">
    <property type="entry name" value="PRK13442.1"/>
    <property type="match status" value="1"/>
</dbReference>
<dbReference type="GO" id="GO:0005886">
    <property type="term" value="C:plasma membrane"/>
    <property type="evidence" value="ECO:0007669"/>
    <property type="project" value="UniProtKB-SubCell"/>
</dbReference>
<evidence type="ECO:0000259" key="11">
    <source>
        <dbReference type="Pfam" id="PF02823"/>
    </source>
</evidence>
<dbReference type="Pfam" id="PF02823">
    <property type="entry name" value="ATP-synt_DE_N"/>
    <property type="match status" value="1"/>
</dbReference>
<organism evidence="12">
    <name type="scientific">marine metagenome</name>
    <dbReference type="NCBI Taxonomy" id="408172"/>
    <lineage>
        <taxon>unclassified sequences</taxon>
        <taxon>metagenomes</taxon>
        <taxon>ecological metagenomes</taxon>
    </lineage>
</organism>
<dbReference type="GO" id="GO:0045259">
    <property type="term" value="C:proton-transporting ATP synthase complex"/>
    <property type="evidence" value="ECO:0007669"/>
    <property type="project" value="UniProtKB-KW"/>
</dbReference>
<evidence type="ECO:0000256" key="5">
    <source>
        <dbReference type="ARBA" id="ARBA00023065"/>
    </source>
</evidence>
<feature type="coiled-coil region" evidence="9">
    <location>
        <begin position="96"/>
        <end position="135"/>
    </location>
</feature>
<proteinExistence type="inferred from homology"/>
<protein>
    <recommendedName>
        <fullName evidence="13">ATP synthase F1 complex delta/epsilon subunit N-terminal domain-containing protein</fullName>
    </recommendedName>
</protein>
<dbReference type="InterPro" id="IPR001469">
    <property type="entry name" value="ATP_synth_F1_dsu/esu"/>
</dbReference>
<dbReference type="PANTHER" id="PTHR13822">
    <property type="entry name" value="ATP SYNTHASE DELTA/EPSILON CHAIN"/>
    <property type="match status" value="1"/>
</dbReference>
<dbReference type="InterPro" id="IPR020547">
    <property type="entry name" value="ATP_synth_F1_esu_C"/>
</dbReference>
<keyword evidence="4" id="KW-1003">Cell membrane</keyword>
<dbReference type="SUPFAM" id="SSF51344">
    <property type="entry name" value="Epsilon subunit of F1F0-ATP synthase N-terminal domain"/>
    <property type="match status" value="1"/>
</dbReference>
<evidence type="ECO:0000256" key="9">
    <source>
        <dbReference type="SAM" id="Coils"/>
    </source>
</evidence>
<evidence type="ECO:0000256" key="8">
    <source>
        <dbReference type="ARBA" id="ARBA00023310"/>
    </source>
</evidence>
<evidence type="ECO:0000259" key="10">
    <source>
        <dbReference type="Pfam" id="PF00401"/>
    </source>
</evidence>
<feature type="domain" description="ATP synthase F1 complex delta/epsilon subunit N-terminal" evidence="11">
    <location>
        <begin position="5"/>
        <end position="84"/>
    </location>
</feature>
<keyword evidence="8" id="KW-0066">ATP synthesis</keyword>
<gene>
    <name evidence="12" type="ORF">METZ01_LOCUS221510</name>
</gene>
<evidence type="ECO:0000256" key="7">
    <source>
        <dbReference type="ARBA" id="ARBA00023196"/>
    </source>
</evidence>
<dbReference type="AlphaFoldDB" id="A0A382G017"/>
<reference evidence="12" key="1">
    <citation type="submission" date="2018-05" db="EMBL/GenBank/DDBJ databases">
        <authorList>
            <person name="Lanie J.A."/>
            <person name="Ng W.-L."/>
            <person name="Kazmierczak K.M."/>
            <person name="Andrzejewski T.M."/>
            <person name="Davidsen T.M."/>
            <person name="Wayne K.J."/>
            <person name="Tettelin H."/>
            <person name="Glass J.I."/>
            <person name="Rusch D."/>
            <person name="Podicherti R."/>
            <person name="Tsui H.-C.T."/>
            <person name="Winkler M.E."/>
        </authorList>
    </citation>
    <scope>NUCLEOTIDE SEQUENCE</scope>
</reference>
<evidence type="ECO:0000256" key="6">
    <source>
        <dbReference type="ARBA" id="ARBA00023136"/>
    </source>
</evidence>
<accession>A0A382G017</accession>
<dbReference type="InterPro" id="IPR036794">
    <property type="entry name" value="ATP_F1_dsu/esu_C_sf"/>
</dbReference>
<dbReference type="InterPro" id="IPR020546">
    <property type="entry name" value="ATP_synth_F1_dsu/esu_N"/>
</dbReference>
<name>A0A382G017_9ZZZZ</name>
<dbReference type="FunFam" id="2.60.15.10:FF:000001">
    <property type="entry name" value="ATP synthase epsilon chain"/>
    <property type="match status" value="1"/>
</dbReference>
<dbReference type="Pfam" id="PF00401">
    <property type="entry name" value="ATP-synt_DE"/>
    <property type="match status" value="1"/>
</dbReference>
<keyword evidence="5" id="KW-0406">Ion transport</keyword>
<evidence type="ECO:0000256" key="1">
    <source>
        <dbReference type="ARBA" id="ARBA00004202"/>
    </source>
</evidence>
<dbReference type="InterPro" id="IPR036771">
    <property type="entry name" value="ATPsynth_dsu/esu_N"/>
</dbReference>
<dbReference type="PANTHER" id="PTHR13822:SF10">
    <property type="entry name" value="ATP SYNTHASE EPSILON CHAIN, CHLOROPLASTIC"/>
    <property type="match status" value="1"/>
</dbReference>
<evidence type="ECO:0000313" key="12">
    <source>
        <dbReference type="EMBL" id="SVB68656.1"/>
    </source>
</evidence>